<dbReference type="Pfam" id="PF13976">
    <property type="entry name" value="gag_pre-integrs"/>
    <property type="match status" value="1"/>
</dbReference>
<dbReference type="GO" id="GO:0006508">
    <property type="term" value="P:proteolysis"/>
    <property type="evidence" value="ECO:0007669"/>
    <property type="project" value="UniProtKB-KW"/>
</dbReference>
<dbReference type="InterPro" id="IPR001584">
    <property type="entry name" value="Integrase_cat-core"/>
</dbReference>
<dbReference type="InterPro" id="IPR025724">
    <property type="entry name" value="GAG-pre-integrase_dom"/>
</dbReference>
<evidence type="ECO:0000256" key="6">
    <source>
        <dbReference type="SAM" id="MobiDB-lite"/>
    </source>
</evidence>
<keyword evidence="4" id="KW-0378">Hydrolase</keyword>
<dbReference type="CDD" id="cd09272">
    <property type="entry name" value="RNase_HI_RT_Ty1"/>
    <property type="match status" value="1"/>
</dbReference>
<dbReference type="Gene3D" id="3.30.420.10">
    <property type="entry name" value="Ribonuclease H-like superfamily/Ribonuclease H"/>
    <property type="match status" value="1"/>
</dbReference>
<dbReference type="InterPro" id="IPR001878">
    <property type="entry name" value="Znf_CCHC"/>
</dbReference>
<dbReference type="SUPFAM" id="SSF53098">
    <property type="entry name" value="Ribonuclease H-like"/>
    <property type="match status" value="1"/>
</dbReference>
<keyword evidence="3" id="KW-0064">Aspartyl protease</keyword>
<dbReference type="Pfam" id="PF25597">
    <property type="entry name" value="SH3_retrovirus"/>
    <property type="match status" value="1"/>
</dbReference>
<keyword evidence="5" id="KW-0863">Zinc-finger</keyword>
<feature type="region of interest" description="Disordered" evidence="6">
    <location>
        <begin position="787"/>
        <end position="884"/>
    </location>
</feature>
<dbReference type="Proteomes" id="UP001229421">
    <property type="component" value="Unassembled WGS sequence"/>
</dbReference>
<evidence type="ECO:0000256" key="1">
    <source>
        <dbReference type="ARBA" id="ARBA00022670"/>
    </source>
</evidence>
<dbReference type="GO" id="GO:0004190">
    <property type="term" value="F:aspartic-type endopeptidase activity"/>
    <property type="evidence" value="ECO:0007669"/>
    <property type="project" value="UniProtKB-KW"/>
</dbReference>
<evidence type="ECO:0000259" key="7">
    <source>
        <dbReference type="PROSITE" id="PS50158"/>
    </source>
</evidence>
<evidence type="ECO:0000259" key="8">
    <source>
        <dbReference type="PROSITE" id="PS50994"/>
    </source>
</evidence>
<comment type="caution">
    <text evidence="9">The sequence shown here is derived from an EMBL/GenBank/DDBJ whole genome shotgun (WGS) entry which is preliminary data.</text>
</comment>
<feature type="compositionally biased region" description="Polar residues" evidence="6">
    <location>
        <begin position="826"/>
        <end position="836"/>
    </location>
</feature>
<reference evidence="9" key="1">
    <citation type="journal article" date="2023" name="bioRxiv">
        <title>Improved chromosome-level genome assembly for marigold (Tagetes erecta).</title>
        <authorList>
            <person name="Jiang F."/>
            <person name="Yuan L."/>
            <person name="Wang S."/>
            <person name="Wang H."/>
            <person name="Xu D."/>
            <person name="Wang A."/>
            <person name="Fan W."/>
        </authorList>
    </citation>
    <scope>NUCLEOTIDE SEQUENCE</scope>
    <source>
        <strain evidence="9">WSJ</strain>
        <tissue evidence="9">Leaf</tissue>
    </source>
</reference>
<feature type="compositionally biased region" description="Polar residues" evidence="6">
    <location>
        <begin position="850"/>
        <end position="873"/>
    </location>
</feature>
<dbReference type="InterPro" id="IPR036397">
    <property type="entry name" value="RNaseH_sf"/>
</dbReference>
<protein>
    <recommendedName>
        <fullName evidence="11">Polyprotein</fullName>
    </recommendedName>
</protein>
<keyword evidence="10" id="KW-1185">Reference proteome</keyword>
<keyword evidence="2" id="KW-0479">Metal-binding</keyword>
<keyword evidence="1" id="KW-0645">Protease</keyword>
<dbReference type="SMART" id="SM00343">
    <property type="entry name" value="ZnF_C2HC"/>
    <property type="match status" value="1"/>
</dbReference>
<dbReference type="SUPFAM" id="SSF57756">
    <property type="entry name" value="Retrovirus zinc finger-like domains"/>
    <property type="match status" value="1"/>
</dbReference>
<feature type="compositionally biased region" description="Basic and acidic residues" evidence="6">
    <location>
        <begin position="239"/>
        <end position="250"/>
    </location>
</feature>
<evidence type="ECO:0000313" key="10">
    <source>
        <dbReference type="Proteomes" id="UP001229421"/>
    </source>
</evidence>
<evidence type="ECO:0008006" key="11">
    <source>
        <dbReference type="Google" id="ProtNLM"/>
    </source>
</evidence>
<name>A0AAD8NL10_TARER</name>
<dbReference type="InterPro" id="IPR036875">
    <property type="entry name" value="Znf_CCHC_sf"/>
</dbReference>
<dbReference type="InterPro" id="IPR057670">
    <property type="entry name" value="SH3_retrovirus"/>
</dbReference>
<dbReference type="InterPro" id="IPR054722">
    <property type="entry name" value="PolX-like_BBD"/>
</dbReference>
<dbReference type="PROSITE" id="PS50158">
    <property type="entry name" value="ZF_CCHC"/>
    <property type="match status" value="1"/>
</dbReference>
<evidence type="ECO:0000256" key="3">
    <source>
        <dbReference type="ARBA" id="ARBA00022750"/>
    </source>
</evidence>
<dbReference type="InterPro" id="IPR039537">
    <property type="entry name" value="Retrotran_Ty1/copia-like"/>
</dbReference>
<gene>
    <name evidence="9" type="ORF">QVD17_29300</name>
</gene>
<dbReference type="GO" id="GO:0015074">
    <property type="term" value="P:DNA integration"/>
    <property type="evidence" value="ECO:0007669"/>
    <property type="project" value="InterPro"/>
</dbReference>
<dbReference type="PANTHER" id="PTHR42648:SF25">
    <property type="entry name" value="RNA-DIRECTED DNA POLYMERASE"/>
    <property type="match status" value="1"/>
</dbReference>
<dbReference type="Pfam" id="PF07727">
    <property type="entry name" value="RVT_2"/>
    <property type="match status" value="1"/>
</dbReference>
<evidence type="ECO:0000313" key="9">
    <source>
        <dbReference type="EMBL" id="KAK1419880.1"/>
    </source>
</evidence>
<dbReference type="Pfam" id="PF22936">
    <property type="entry name" value="Pol_BBD"/>
    <property type="match status" value="1"/>
</dbReference>
<keyword evidence="5" id="KW-0862">Zinc</keyword>
<dbReference type="InterPro" id="IPR012337">
    <property type="entry name" value="RNaseH-like_sf"/>
</dbReference>
<dbReference type="GO" id="GO:0003676">
    <property type="term" value="F:nucleic acid binding"/>
    <property type="evidence" value="ECO:0007669"/>
    <property type="project" value="InterPro"/>
</dbReference>
<evidence type="ECO:0000256" key="2">
    <source>
        <dbReference type="ARBA" id="ARBA00022723"/>
    </source>
</evidence>
<dbReference type="Pfam" id="PF00098">
    <property type="entry name" value="zf-CCHC"/>
    <property type="match status" value="1"/>
</dbReference>
<organism evidence="9 10">
    <name type="scientific">Tagetes erecta</name>
    <name type="common">African marigold</name>
    <dbReference type="NCBI Taxonomy" id="13708"/>
    <lineage>
        <taxon>Eukaryota</taxon>
        <taxon>Viridiplantae</taxon>
        <taxon>Streptophyta</taxon>
        <taxon>Embryophyta</taxon>
        <taxon>Tracheophyta</taxon>
        <taxon>Spermatophyta</taxon>
        <taxon>Magnoliopsida</taxon>
        <taxon>eudicotyledons</taxon>
        <taxon>Gunneridae</taxon>
        <taxon>Pentapetalae</taxon>
        <taxon>asterids</taxon>
        <taxon>campanulids</taxon>
        <taxon>Asterales</taxon>
        <taxon>Asteraceae</taxon>
        <taxon>Asteroideae</taxon>
        <taxon>Heliantheae alliance</taxon>
        <taxon>Tageteae</taxon>
        <taxon>Tagetes</taxon>
    </lineage>
</organism>
<dbReference type="Pfam" id="PF00665">
    <property type="entry name" value="rve"/>
    <property type="match status" value="1"/>
</dbReference>
<dbReference type="EMBL" id="JAUHHV010000007">
    <property type="protein sequence ID" value="KAK1419880.1"/>
    <property type="molecule type" value="Genomic_DNA"/>
</dbReference>
<dbReference type="InterPro" id="IPR013103">
    <property type="entry name" value="RVT_2"/>
</dbReference>
<dbReference type="PROSITE" id="PS50994">
    <property type="entry name" value="INTEGRASE"/>
    <property type="match status" value="1"/>
</dbReference>
<dbReference type="GO" id="GO:0008270">
    <property type="term" value="F:zinc ion binding"/>
    <property type="evidence" value="ECO:0007669"/>
    <property type="project" value="UniProtKB-KW"/>
</dbReference>
<dbReference type="Gene3D" id="4.10.60.10">
    <property type="entry name" value="Zinc finger, CCHC-type"/>
    <property type="match status" value="1"/>
</dbReference>
<evidence type="ECO:0000256" key="4">
    <source>
        <dbReference type="ARBA" id="ARBA00022801"/>
    </source>
</evidence>
<sequence>MAGVEKPESSVKNENRESINNSIPCPVLTANNYNSWSVRIRAVFRVRGILEAIESKGGKGVAVVDSYKDDTAVALLLQSIPEELVLQVSQLTTVKEIWEALKTRYVGVERVREARLETLLSEFEALKMSSSDSLDNFAAKLQQYVSNAGQLGHVFEERKLVQKFLRSLPSKYITIVATIQQFGDLKNMTFQEAIGRLKTFDEALGSLSKESTNESLMFQKTHHKKGGKVNYNSPKNYGKKVENPKSHNNNEKGSGNIKKGKGKDRSKVQCYRCDQFGHFASMCPERKQKKQEANFMEETDENPAVFMVRCDEEKVFLNEERVIPKKFQSEPKDKNVWYLDNGASNHMTGNRMFFSELNERITGKVKFGDDSCVDIHGKGSILFEGKNGEQRLMTNVYFIPELRNNIISLGQTTEGGCEKLLKGNHLFLHDHSGRLLMKVPRTKNRLYKINLKIGSPVCLQAKIDDSSWLWHARLGHISFETMKKMAAKDLVIGVPRINLPNKLCDSCMVGKQTRLPFPIATTYRASKPLELIYGDLCGPITPSTIGGNEYIFVIIDDYSRYMWSFMLKRKDQAFEVFKSFKVMIEKETERSIKTFRTDRGGEFTSSEFSSFCKENGIQRQLTAPYTPQQNGVVERRNRTILEMTRSIMKAKKVPNYMWGEGVRHATYLINRVPTRALTNKTPYEVFKGRKPNLSHIRVFGCVAYMKITKPNPKKLDDRSKIMIHLGNESGSKAYRLYDPTSRKIHICQDVHFEEQMGWLDLKNVDHSEWETFNVNWGEDVLPIHDGPITNHNFEEGDKSSNSSSIDRSNISSKNKNCSSSLDPSIENPTIPLSPNLENVMGSSDDEDQNHICSRSSPVITFDSEASSQQTGLRRSTRSSKPPAKLNDFIIDGSLFLTQEGEPSSVQEALEKREWLDAMKVEMDSIEKNKVWDLVHLPQGQKTIGLEWVFKLKKNPDGTPKRYRARLVAKGYIQQFGIDYEEVFSPVARLETVRLIMALAASEGWELHHLDVKAAFLHGDLNELIYVEQPKAFEIRGKERMVYKLKKALYGLKQASRAWNAKLDGVLKNMGFQRCTYESAVYIKGANKSLLIVAVYVDDLLVTGSRIQDIVGFKKQMKVSFEMSDLGLLTYYLGIEVKQDKDGVFLKQEGYVNKILKEARLDECNPTHCPMEPGTQLDKDEQGQAVDLTTYRRFVGCLRYLLHTRPDLSFSVGVISRYMQEPKQSHMQAMKHVLRFIKGTKDHGIMYKRGRSAKGLVGFCDSSHNTDRDDGRSTTGYVFYYNGGPISWCSQKQDIVALSSCEAEFMAANAAACQAIWLRGVLSEVTKEEEKVVPLMIDNKSAIELIKHPVFFGRAKHIRNRYHFIRERVEANEINVEHVSGEEQKADILTKPLASIKFKEMKSLLRVGSLSNSVLRIRGVIVELTRDKSPLDKSVLMG</sequence>
<dbReference type="InterPro" id="IPR043502">
    <property type="entry name" value="DNA/RNA_pol_sf"/>
</dbReference>
<feature type="region of interest" description="Disordered" evidence="6">
    <location>
        <begin position="221"/>
        <end position="263"/>
    </location>
</feature>
<proteinExistence type="predicted"/>
<dbReference type="Pfam" id="PF14223">
    <property type="entry name" value="Retrotran_gag_2"/>
    <property type="match status" value="1"/>
</dbReference>
<accession>A0AAD8NL10</accession>
<feature type="domain" description="Integrase catalytic" evidence="8">
    <location>
        <begin position="524"/>
        <end position="690"/>
    </location>
</feature>
<dbReference type="SUPFAM" id="SSF56672">
    <property type="entry name" value="DNA/RNA polymerases"/>
    <property type="match status" value="1"/>
</dbReference>
<evidence type="ECO:0000256" key="5">
    <source>
        <dbReference type="PROSITE-ProRule" id="PRU00047"/>
    </source>
</evidence>
<feature type="domain" description="CCHC-type" evidence="7">
    <location>
        <begin position="270"/>
        <end position="285"/>
    </location>
</feature>
<dbReference type="PANTHER" id="PTHR42648">
    <property type="entry name" value="TRANSPOSASE, PUTATIVE-RELATED"/>
    <property type="match status" value="1"/>
</dbReference>
<feature type="compositionally biased region" description="Low complexity" evidence="6">
    <location>
        <begin position="799"/>
        <end position="820"/>
    </location>
</feature>